<dbReference type="EMBL" id="JAAOZQ010000166">
    <property type="protein sequence ID" value="KAF7515667.1"/>
    <property type="molecule type" value="Genomic_DNA"/>
</dbReference>
<evidence type="ECO:0000256" key="2">
    <source>
        <dbReference type="ARBA" id="ARBA00022792"/>
    </source>
</evidence>
<sequence length="104" mass="12313">MFRATSSRMAGFVFRENRVPYYQRLFQNHDGKRQWWKTSRSGYIMYPYLISVYGLGAASTYAMCRMVFVSFTHPLLLIPRREARVTDSICSHADFFTQGHKTWI</sequence>
<dbReference type="InterPro" id="IPR039297">
    <property type="entry name" value="COX7a"/>
</dbReference>
<keyword evidence="5" id="KW-0812">Transmembrane</keyword>
<keyword evidence="4 5" id="KW-0472">Membrane</keyword>
<evidence type="ECO:0000256" key="3">
    <source>
        <dbReference type="ARBA" id="ARBA00023128"/>
    </source>
</evidence>
<gene>
    <name evidence="6" type="ORF">PCG10_002973</name>
</gene>
<dbReference type="AlphaFoldDB" id="A0A9P5KYP7"/>
<evidence type="ECO:0000256" key="4">
    <source>
        <dbReference type="ARBA" id="ARBA00023136"/>
    </source>
</evidence>
<accession>A0A9P5KYP7</accession>
<proteinExistence type="predicted"/>
<keyword evidence="5" id="KW-1133">Transmembrane helix</keyword>
<keyword evidence="7" id="KW-1185">Reference proteome</keyword>
<feature type="transmembrane region" description="Helical" evidence="5">
    <location>
        <begin position="43"/>
        <end position="63"/>
    </location>
</feature>
<organism evidence="6 7">
    <name type="scientific">Penicillium crustosum</name>
    <name type="common">Blue mold fungus</name>
    <dbReference type="NCBI Taxonomy" id="36656"/>
    <lineage>
        <taxon>Eukaryota</taxon>
        <taxon>Fungi</taxon>
        <taxon>Dikarya</taxon>
        <taxon>Ascomycota</taxon>
        <taxon>Pezizomycotina</taxon>
        <taxon>Eurotiomycetes</taxon>
        <taxon>Eurotiomycetidae</taxon>
        <taxon>Eurotiales</taxon>
        <taxon>Aspergillaceae</taxon>
        <taxon>Penicillium</taxon>
    </lineage>
</organism>
<evidence type="ECO:0000256" key="5">
    <source>
        <dbReference type="SAM" id="Phobius"/>
    </source>
</evidence>
<protein>
    <submittedName>
        <fullName evidence="6">Uncharacterized protein</fullName>
    </submittedName>
</protein>
<dbReference type="GO" id="GO:0005743">
    <property type="term" value="C:mitochondrial inner membrane"/>
    <property type="evidence" value="ECO:0007669"/>
    <property type="project" value="UniProtKB-SubCell"/>
</dbReference>
<evidence type="ECO:0000313" key="6">
    <source>
        <dbReference type="EMBL" id="KAF7515667.1"/>
    </source>
</evidence>
<dbReference type="Pfam" id="PF02238">
    <property type="entry name" value="COX7a"/>
    <property type="match status" value="1"/>
</dbReference>
<name>A0A9P5KYP7_PENCR</name>
<comment type="subcellular location">
    <subcellularLocation>
        <location evidence="1">Mitochondrion inner membrane</location>
    </subcellularLocation>
</comment>
<dbReference type="Proteomes" id="UP000701341">
    <property type="component" value="Unassembled WGS sequence"/>
</dbReference>
<comment type="caution">
    <text evidence="6">The sequence shown here is derived from an EMBL/GenBank/DDBJ whole genome shotgun (WGS) entry which is preliminary data.</text>
</comment>
<reference evidence="6" key="1">
    <citation type="submission" date="2020-02" db="EMBL/GenBank/DDBJ databases">
        <authorList>
            <person name="Lichtner F.J."/>
        </authorList>
    </citation>
    <scope>NUCLEOTIDE SEQUENCE</scope>
    <source>
        <strain evidence="6">G10</strain>
    </source>
</reference>
<keyword evidence="2" id="KW-0999">Mitochondrion inner membrane</keyword>
<evidence type="ECO:0000313" key="7">
    <source>
        <dbReference type="Proteomes" id="UP000701341"/>
    </source>
</evidence>
<keyword evidence="3" id="KW-0496">Mitochondrion</keyword>
<evidence type="ECO:0000256" key="1">
    <source>
        <dbReference type="ARBA" id="ARBA00004273"/>
    </source>
</evidence>